<dbReference type="EMBL" id="BPLR01016914">
    <property type="protein sequence ID" value="GIY87256.1"/>
    <property type="molecule type" value="Genomic_DNA"/>
</dbReference>
<evidence type="ECO:0000256" key="1">
    <source>
        <dbReference type="SAM" id="Phobius"/>
    </source>
</evidence>
<keyword evidence="1" id="KW-0812">Transmembrane</keyword>
<accession>A0AAV4WZJ4</accession>
<gene>
    <name evidence="2" type="ORF">CEXT_430991</name>
</gene>
<comment type="caution">
    <text evidence="2">The sequence shown here is derived from an EMBL/GenBank/DDBJ whole genome shotgun (WGS) entry which is preliminary data.</text>
</comment>
<dbReference type="AlphaFoldDB" id="A0AAV4WZJ4"/>
<feature type="transmembrane region" description="Helical" evidence="1">
    <location>
        <begin position="61"/>
        <end position="87"/>
    </location>
</feature>
<keyword evidence="1" id="KW-1133">Transmembrane helix</keyword>
<sequence>MIAPADRRPNGKKSEERQCHEIRLERLGFYQSVATTLCRGIFLISFFLFPRWFGLDRLFSFPASLLLGGFDLLLLIRFGRLLLFHFLELRSEQMMDPFF</sequence>
<name>A0AAV4WZJ4_CAEEX</name>
<keyword evidence="1" id="KW-0472">Membrane</keyword>
<feature type="transmembrane region" description="Helical" evidence="1">
    <location>
        <begin position="27"/>
        <end position="49"/>
    </location>
</feature>
<evidence type="ECO:0000313" key="2">
    <source>
        <dbReference type="EMBL" id="GIY87256.1"/>
    </source>
</evidence>
<proteinExistence type="predicted"/>
<reference evidence="2 3" key="1">
    <citation type="submission" date="2021-06" db="EMBL/GenBank/DDBJ databases">
        <title>Caerostris extrusa draft genome.</title>
        <authorList>
            <person name="Kono N."/>
            <person name="Arakawa K."/>
        </authorList>
    </citation>
    <scope>NUCLEOTIDE SEQUENCE [LARGE SCALE GENOMIC DNA]</scope>
</reference>
<dbReference type="Proteomes" id="UP001054945">
    <property type="component" value="Unassembled WGS sequence"/>
</dbReference>
<keyword evidence="3" id="KW-1185">Reference proteome</keyword>
<evidence type="ECO:0000313" key="3">
    <source>
        <dbReference type="Proteomes" id="UP001054945"/>
    </source>
</evidence>
<evidence type="ECO:0008006" key="4">
    <source>
        <dbReference type="Google" id="ProtNLM"/>
    </source>
</evidence>
<organism evidence="2 3">
    <name type="scientific">Caerostris extrusa</name>
    <name type="common">Bark spider</name>
    <name type="synonym">Caerostris bankana</name>
    <dbReference type="NCBI Taxonomy" id="172846"/>
    <lineage>
        <taxon>Eukaryota</taxon>
        <taxon>Metazoa</taxon>
        <taxon>Ecdysozoa</taxon>
        <taxon>Arthropoda</taxon>
        <taxon>Chelicerata</taxon>
        <taxon>Arachnida</taxon>
        <taxon>Araneae</taxon>
        <taxon>Araneomorphae</taxon>
        <taxon>Entelegynae</taxon>
        <taxon>Araneoidea</taxon>
        <taxon>Araneidae</taxon>
        <taxon>Caerostris</taxon>
    </lineage>
</organism>
<protein>
    <recommendedName>
        <fullName evidence="4">Transmembrane protein</fullName>
    </recommendedName>
</protein>